<keyword evidence="3" id="KW-1185">Reference proteome</keyword>
<dbReference type="EMBL" id="WOTH01000010">
    <property type="protein sequence ID" value="NHO53707.1"/>
    <property type="molecule type" value="Genomic_DNA"/>
</dbReference>
<dbReference type="Proteomes" id="UP000597459">
    <property type="component" value="Unassembled WGS sequence"/>
</dbReference>
<name>A0A967EHK5_9PROT</name>
<accession>A0A967EHK5</accession>
<proteinExistence type="predicted"/>
<evidence type="ECO:0000313" key="2">
    <source>
        <dbReference type="EMBL" id="NHO53707.1"/>
    </source>
</evidence>
<feature type="region of interest" description="Disordered" evidence="1">
    <location>
        <begin position="1"/>
        <end position="27"/>
    </location>
</feature>
<organism evidence="2 3">
    <name type="scientific">Acetobacter estunensis</name>
    <dbReference type="NCBI Taxonomy" id="104097"/>
    <lineage>
        <taxon>Bacteria</taxon>
        <taxon>Pseudomonadati</taxon>
        <taxon>Pseudomonadota</taxon>
        <taxon>Alphaproteobacteria</taxon>
        <taxon>Acetobacterales</taxon>
        <taxon>Acetobacteraceae</taxon>
        <taxon>Acetobacter</taxon>
    </lineage>
</organism>
<reference evidence="2" key="1">
    <citation type="submission" date="2019-11" db="EMBL/GenBank/DDBJ databases">
        <title>Description of new Acetobacter species.</title>
        <authorList>
            <person name="Cleenwerck I."/>
            <person name="Sombolestani A.S."/>
        </authorList>
    </citation>
    <scope>NUCLEOTIDE SEQUENCE</scope>
    <source>
        <strain evidence="2">LMG 1626</strain>
    </source>
</reference>
<evidence type="ECO:0000313" key="3">
    <source>
        <dbReference type="Proteomes" id="UP000597459"/>
    </source>
</evidence>
<comment type="caution">
    <text evidence="2">The sequence shown here is derived from an EMBL/GenBank/DDBJ whole genome shotgun (WGS) entry which is preliminary data.</text>
</comment>
<gene>
    <name evidence="2" type="ORF">GOB87_06975</name>
</gene>
<dbReference type="RefSeq" id="WP_166314241.1">
    <property type="nucleotide sequence ID" value="NZ_WOTH01000010.1"/>
</dbReference>
<protein>
    <submittedName>
        <fullName evidence="2">Uncharacterized protein</fullName>
    </submittedName>
</protein>
<sequence>MSDIPQDGPEGGPIHMTSTEDVPAAPGWLEPEADKVFAKLGLPADKTQRFRDSYIDCLASAPRSEDLDSAHDSCRMGLLSAMKAAFTLDATQWRAFEKDLEALEARLTADL</sequence>
<dbReference type="AlphaFoldDB" id="A0A967EHK5"/>
<evidence type="ECO:0000256" key="1">
    <source>
        <dbReference type="SAM" id="MobiDB-lite"/>
    </source>
</evidence>